<gene>
    <name evidence="3" type="ORF">HK105_200491</name>
</gene>
<feature type="region of interest" description="Disordered" evidence="1">
    <location>
        <begin position="899"/>
        <end position="938"/>
    </location>
</feature>
<feature type="region of interest" description="Disordered" evidence="1">
    <location>
        <begin position="1187"/>
        <end position="1252"/>
    </location>
</feature>
<feature type="compositionally biased region" description="Low complexity" evidence="1">
    <location>
        <begin position="213"/>
        <end position="232"/>
    </location>
</feature>
<feature type="compositionally biased region" description="Basic and acidic residues" evidence="1">
    <location>
        <begin position="1103"/>
        <end position="1116"/>
    </location>
</feature>
<evidence type="ECO:0000313" key="4">
    <source>
        <dbReference type="Proteomes" id="UP001527925"/>
    </source>
</evidence>
<feature type="compositionally biased region" description="Polar residues" evidence="1">
    <location>
        <begin position="200"/>
        <end position="212"/>
    </location>
</feature>
<feature type="compositionally biased region" description="Acidic residues" evidence="1">
    <location>
        <begin position="845"/>
        <end position="858"/>
    </location>
</feature>
<dbReference type="InterPro" id="IPR014797">
    <property type="entry name" value="CKK_CAMSAP"/>
</dbReference>
<dbReference type="PROSITE" id="PS51508">
    <property type="entry name" value="CKK"/>
    <property type="match status" value="1"/>
</dbReference>
<sequence>MPPNSVAPPGIDASDIAFAGSLVGRDDLDASHASDGFVLLQLLTTRLRNTTNASALAQLLSLIAPAAVDLAWYTTDAAMACPDLPLRNHTVLAQGIRDVCAAPPHPRVPALLAAACDPAVQSSAKAGDEAACVRILSALCDAYCLVHGVERAARTAQASGSPAVASAPPEQPESSSKTADASVASTSTVRRRSAKPAQRRPTTASAKQSVNLDTQTAAATVTTSTADSAQTQGGQTRTSVSAPVASLLDRTAEEDLLLDDERYTPAEPTFRPLVRWIIHRASEALQNTTATNTIASLALSDEHDAFAAKLAIARSELDDPLRRDLSRATLDILCSTQAYNIVTQELFGDATDAARPPTHEERPVERALTDPLDLEFLETLMKQGYLHFQHSLMGSLRDIISDQTPFYESIHSNVIAALLSASLRHTSVDVVVAHLTNGFASFDPQHMYPYDLEDAMLIWVNQCLLAVKHSRGDAASPTADAVRGDVGDICELDDLAKGLQDGRALCGLFAAYFPAEFGREAGGMFWKDKLTSEHQASNWRAVERLATVCLGVKRLPWLPADLRAIERQRAASTHSSSNSALCTLFISFLVDAFEVCGTRLPIGAARSDVTGQAVQAPAATVKAIDDGHEQLPPKSRRVSKSRAKLRDRPASGASALASQAFIEPPLQAASAAAEESNQLPMPIPSDFVDASARSVEDEASDSPAADVVPLVLQESPPSQAPAEIAPQLVRAQKPSRKPVKHVKLDNTKHHELCVDDEEDGDTGNGNGDDSQDNPNDLEGTVSSAILIQPHMRALLVEDDEEDEHDSSLDHAAVEAVDATAEPPTPASASARAHGFVESATKAADGNDEDDDDDGDAGADDGPGISDAMLHHESIDQYEDGHDAASPEPLRAAVQPDRDVHRPAAAASGTPLASPVEFRHDAESDSDGGDGGEMEQYAPTKDHHRNGMRVVAHSEAAGAAQAASESDSDISVDREPPPLRPIRKRKPAAPTSTARRAGNPTPKRSGSPGKADAGESVVLDAADVARGIDSHLGTSSAAEPPSRAAAHAPAPPQTLPPKRQRPRTGLQAYPLQDSGDVQQASSSTHDAEKPPPEQPQQRQSKASHHNDDDPDAKEKWNRVQMAKGFASPPSGTKGKVEKKSTVAKLEQIQKQKAERDEARAKAKEECERIREAQRREQAEIQLKRVEERAMRRSAAAQEGGQTPPRAGSQMGSRHRGSDAAQHADAAAPNPASFPADAAASPAKAAPKRRAASFVKPQSNRTLITNALMHVCLAGSANATTKQQVMEDLRDSPASHFVILFRDVNNFSFRGLYSWDPVLDQTLKVYAGSLGPNVLDSSSVIEFYKYDSGARTFKTVPTRSFGRSVHAVAIGRDVPVHAAAPAGHTSAASGASAGGAAK</sequence>
<feature type="region of interest" description="Disordered" evidence="1">
    <location>
        <begin position="952"/>
        <end position="1171"/>
    </location>
</feature>
<dbReference type="Pfam" id="PF08683">
    <property type="entry name" value="CAMSAP_CKK"/>
    <property type="match status" value="1"/>
</dbReference>
<evidence type="ECO:0000256" key="1">
    <source>
        <dbReference type="SAM" id="MobiDB-lite"/>
    </source>
</evidence>
<proteinExistence type="predicted"/>
<keyword evidence="4" id="KW-1185">Reference proteome</keyword>
<dbReference type="PANTHER" id="PTHR21595:SF0">
    <property type="entry name" value="PATRONIN"/>
    <property type="match status" value="1"/>
</dbReference>
<protein>
    <recommendedName>
        <fullName evidence="2">CKK domain-containing protein</fullName>
    </recommendedName>
</protein>
<feature type="region of interest" description="Disordered" evidence="1">
    <location>
        <begin position="158"/>
        <end position="246"/>
    </location>
</feature>
<dbReference type="SUPFAM" id="SSF50346">
    <property type="entry name" value="PRC-barrel domain"/>
    <property type="match status" value="1"/>
</dbReference>
<feature type="compositionally biased region" description="Basic residues" evidence="1">
    <location>
        <begin position="634"/>
        <end position="643"/>
    </location>
</feature>
<accession>A0ABR4NJH0</accession>
<dbReference type="EMBL" id="JADGIZ020000002">
    <property type="protein sequence ID" value="KAL2919579.1"/>
    <property type="molecule type" value="Genomic_DNA"/>
</dbReference>
<feature type="compositionally biased region" description="Low complexity" evidence="1">
    <location>
        <begin position="158"/>
        <end position="188"/>
    </location>
</feature>
<feature type="compositionally biased region" description="Low complexity" evidence="1">
    <location>
        <begin position="952"/>
        <end position="964"/>
    </location>
</feature>
<comment type="caution">
    <text evidence="3">The sequence shown here is derived from an EMBL/GenBank/DDBJ whole genome shotgun (WGS) entry which is preliminary data.</text>
</comment>
<feature type="compositionally biased region" description="Basic residues" evidence="1">
    <location>
        <begin position="189"/>
        <end position="198"/>
    </location>
</feature>
<dbReference type="InterPro" id="IPR032940">
    <property type="entry name" value="CAMSAP"/>
</dbReference>
<dbReference type="InterPro" id="IPR038209">
    <property type="entry name" value="CKK_dom_sf"/>
</dbReference>
<feature type="region of interest" description="Disordered" evidence="1">
    <location>
        <begin position="727"/>
        <end position="778"/>
    </location>
</feature>
<dbReference type="PANTHER" id="PTHR21595">
    <property type="entry name" value="PATRONIN"/>
    <property type="match status" value="1"/>
</dbReference>
<feature type="region of interest" description="Disordered" evidence="1">
    <location>
        <begin position="623"/>
        <end position="658"/>
    </location>
</feature>
<feature type="compositionally biased region" description="Basic and acidic residues" evidence="1">
    <location>
        <begin position="1146"/>
        <end position="1171"/>
    </location>
</feature>
<feature type="domain" description="CKK" evidence="2">
    <location>
        <begin position="1246"/>
        <end position="1384"/>
    </location>
</feature>
<dbReference type="InterPro" id="IPR011033">
    <property type="entry name" value="PRC_barrel-like_sf"/>
</dbReference>
<feature type="compositionally biased region" description="Low complexity" evidence="1">
    <location>
        <begin position="1036"/>
        <end position="1047"/>
    </location>
</feature>
<evidence type="ECO:0000313" key="3">
    <source>
        <dbReference type="EMBL" id="KAL2919579.1"/>
    </source>
</evidence>
<evidence type="ECO:0000259" key="2">
    <source>
        <dbReference type="PROSITE" id="PS51508"/>
    </source>
</evidence>
<organism evidence="3 4">
    <name type="scientific">Polyrhizophydium stewartii</name>
    <dbReference type="NCBI Taxonomy" id="2732419"/>
    <lineage>
        <taxon>Eukaryota</taxon>
        <taxon>Fungi</taxon>
        <taxon>Fungi incertae sedis</taxon>
        <taxon>Chytridiomycota</taxon>
        <taxon>Chytridiomycota incertae sedis</taxon>
        <taxon>Chytridiomycetes</taxon>
        <taxon>Rhizophydiales</taxon>
        <taxon>Rhizophydiales incertae sedis</taxon>
        <taxon>Polyrhizophydium</taxon>
    </lineage>
</organism>
<name>A0ABR4NJH0_9FUNG</name>
<dbReference type="SMART" id="SM01051">
    <property type="entry name" value="CAMSAP_CKK"/>
    <property type="match status" value="1"/>
</dbReference>
<reference evidence="3 4" key="1">
    <citation type="submission" date="2023-09" db="EMBL/GenBank/DDBJ databases">
        <title>Pangenome analysis of Batrachochytrium dendrobatidis and related Chytrids.</title>
        <authorList>
            <person name="Yacoub M.N."/>
            <person name="Stajich J.E."/>
            <person name="James T.Y."/>
        </authorList>
    </citation>
    <scope>NUCLEOTIDE SEQUENCE [LARGE SCALE GENOMIC DNA]</scope>
    <source>
        <strain evidence="3 4">JEL0888</strain>
    </source>
</reference>
<feature type="compositionally biased region" description="Acidic residues" evidence="1">
    <location>
        <begin position="923"/>
        <end position="932"/>
    </location>
</feature>
<feature type="compositionally biased region" description="Polar residues" evidence="1">
    <location>
        <begin position="1074"/>
        <end position="1083"/>
    </location>
</feature>
<feature type="region of interest" description="Disordered" evidence="1">
    <location>
        <begin position="839"/>
        <end position="867"/>
    </location>
</feature>
<dbReference type="Gene3D" id="3.10.20.360">
    <property type="entry name" value="CKK domain"/>
    <property type="match status" value="1"/>
</dbReference>
<feature type="compositionally biased region" description="Low complexity" evidence="1">
    <location>
        <begin position="1218"/>
        <end position="1243"/>
    </location>
</feature>
<dbReference type="Proteomes" id="UP001527925">
    <property type="component" value="Unassembled WGS sequence"/>
</dbReference>
<feature type="compositionally biased region" description="Basic and acidic residues" evidence="1">
    <location>
        <begin position="742"/>
        <end position="753"/>
    </location>
</feature>